<organism evidence="1 2">
    <name type="scientific">Drechslerella dactyloides</name>
    <name type="common">Nematode-trapping fungus</name>
    <name type="synonym">Arthrobotrys dactyloides</name>
    <dbReference type="NCBI Taxonomy" id="74499"/>
    <lineage>
        <taxon>Eukaryota</taxon>
        <taxon>Fungi</taxon>
        <taxon>Dikarya</taxon>
        <taxon>Ascomycota</taxon>
        <taxon>Pezizomycotina</taxon>
        <taxon>Orbiliomycetes</taxon>
        <taxon>Orbiliales</taxon>
        <taxon>Orbiliaceae</taxon>
        <taxon>Drechslerella</taxon>
    </lineage>
</organism>
<dbReference type="Proteomes" id="UP001221413">
    <property type="component" value="Unassembled WGS sequence"/>
</dbReference>
<gene>
    <name evidence="1" type="ORF">Dda_1178</name>
</gene>
<accession>A0AAD6J5Q6</accession>
<reference evidence="1" key="1">
    <citation type="submission" date="2023-01" db="EMBL/GenBank/DDBJ databases">
        <title>The chitinases involved in constricting ring structure development in the nematode-trapping fungus Drechslerella dactyloides.</title>
        <authorList>
            <person name="Wang R."/>
            <person name="Zhang L."/>
            <person name="Tang P."/>
            <person name="Li S."/>
            <person name="Liang L."/>
        </authorList>
    </citation>
    <scope>NUCLEOTIDE SEQUENCE</scope>
    <source>
        <strain evidence="1">YMF1.00031</strain>
    </source>
</reference>
<evidence type="ECO:0000313" key="2">
    <source>
        <dbReference type="Proteomes" id="UP001221413"/>
    </source>
</evidence>
<comment type="caution">
    <text evidence="1">The sequence shown here is derived from an EMBL/GenBank/DDBJ whole genome shotgun (WGS) entry which is preliminary data.</text>
</comment>
<proteinExistence type="predicted"/>
<keyword evidence="2" id="KW-1185">Reference proteome</keyword>
<sequence>MSSILTLLDRLEEICRPNDKCYKSISSARHTPANLKCWRTLTLILHAVLHRRLVVPARPIDLPVAHPQLQPDILAHPNPHDAIAAVGATGIARAVQPVPPDAEEAPEHGDHATIAAGACAHEVCGSADLREQITGVDGDVRPRRLRGNLRAEIKGRRCEVRVERRERFEGLVGVAGLEFLPMGAGVGTVVLAVVLVAVEFQRAPQPLGEDVAGDVVDEFGCARRGSERARGREGENLADEL</sequence>
<dbReference type="EMBL" id="JAQGDS010000001">
    <property type="protein sequence ID" value="KAJ6265023.1"/>
    <property type="molecule type" value="Genomic_DNA"/>
</dbReference>
<protein>
    <submittedName>
        <fullName evidence="1">Uncharacterized protein</fullName>
    </submittedName>
</protein>
<evidence type="ECO:0000313" key="1">
    <source>
        <dbReference type="EMBL" id="KAJ6265023.1"/>
    </source>
</evidence>
<name>A0AAD6J5Q6_DREDA</name>
<dbReference type="AlphaFoldDB" id="A0AAD6J5Q6"/>